<dbReference type="AlphaFoldDB" id="W6QCM9"/>
<protein>
    <submittedName>
        <fullName evidence="1">Genomic scaffold, ProqFM164S03</fullName>
    </submittedName>
</protein>
<gene>
    <name evidence="1" type="ORF">PROQFM164_S03g000535</name>
</gene>
<reference evidence="1" key="1">
    <citation type="journal article" date="2014" name="Nat. Commun.">
        <title>Multiple recent horizontal transfers of a large genomic region in cheese making fungi.</title>
        <authorList>
            <person name="Cheeseman K."/>
            <person name="Ropars J."/>
            <person name="Renault P."/>
            <person name="Dupont J."/>
            <person name="Gouzy J."/>
            <person name="Branca A."/>
            <person name="Abraham A.L."/>
            <person name="Ceppi M."/>
            <person name="Conseiller E."/>
            <person name="Debuchy R."/>
            <person name="Malagnac F."/>
            <person name="Goarin A."/>
            <person name="Silar P."/>
            <person name="Lacoste S."/>
            <person name="Sallet E."/>
            <person name="Bensimon A."/>
            <person name="Giraud T."/>
            <person name="Brygoo Y."/>
        </authorList>
    </citation>
    <scope>NUCLEOTIDE SEQUENCE [LARGE SCALE GENOMIC DNA]</scope>
    <source>
        <strain evidence="1">FM164</strain>
    </source>
</reference>
<dbReference type="OrthoDB" id="10492517at2759"/>
<accession>W6QCM9</accession>
<dbReference type="EMBL" id="HG792017">
    <property type="protein sequence ID" value="CDM33811.1"/>
    <property type="molecule type" value="Genomic_DNA"/>
</dbReference>
<organism evidence="1 2">
    <name type="scientific">Penicillium roqueforti (strain FM164)</name>
    <dbReference type="NCBI Taxonomy" id="1365484"/>
    <lineage>
        <taxon>Eukaryota</taxon>
        <taxon>Fungi</taxon>
        <taxon>Dikarya</taxon>
        <taxon>Ascomycota</taxon>
        <taxon>Pezizomycotina</taxon>
        <taxon>Eurotiomycetes</taxon>
        <taxon>Eurotiomycetidae</taxon>
        <taxon>Eurotiales</taxon>
        <taxon>Aspergillaceae</taxon>
        <taxon>Penicillium</taxon>
    </lineage>
</organism>
<dbReference type="Proteomes" id="UP000030686">
    <property type="component" value="Unassembled WGS sequence"/>
</dbReference>
<evidence type="ECO:0000313" key="1">
    <source>
        <dbReference type="EMBL" id="CDM33811.1"/>
    </source>
</evidence>
<name>W6QCM9_PENRF</name>
<proteinExistence type="predicted"/>
<sequence>MAALTITKLGLIELGFSTRLAVDVVKIYLRFQLSTLANSYLFSSGVSARQVKWTEGGKKIYGVISATTWRVNCTASYLF</sequence>
<evidence type="ECO:0000313" key="2">
    <source>
        <dbReference type="Proteomes" id="UP000030686"/>
    </source>
</evidence>
<keyword evidence="2" id="KW-1185">Reference proteome</keyword>